<evidence type="ECO:0000313" key="2">
    <source>
        <dbReference type="Proteomes" id="UP000245506"/>
    </source>
</evidence>
<dbReference type="AlphaFoldDB" id="A0A317CAW0"/>
<evidence type="ECO:0000313" key="1">
    <source>
        <dbReference type="EMBL" id="PWQ95666.1"/>
    </source>
</evidence>
<protein>
    <submittedName>
        <fullName evidence="1">Uncharacterized protein</fullName>
    </submittedName>
</protein>
<reference evidence="1 2" key="1">
    <citation type="submission" date="2018-05" db="EMBL/GenBank/DDBJ databases">
        <title>Leucothrix arctica sp. nov., isolated from Arctic seawater.</title>
        <authorList>
            <person name="Choi A."/>
            <person name="Baek K."/>
        </authorList>
    </citation>
    <scope>NUCLEOTIDE SEQUENCE [LARGE SCALE GENOMIC DNA]</scope>
    <source>
        <strain evidence="1 2">IMCC9719</strain>
    </source>
</reference>
<dbReference type="RefSeq" id="WP_109823594.1">
    <property type="nucleotide sequence ID" value="NZ_QGKL01000032.1"/>
</dbReference>
<sequence length="147" mass="16512">MLNAIYEENCSNCKGDLECHFCRETLCEKCMIQAEGKHCCRPCSASIRNDKALVAYFVEWHRTANLGAITLLKPPILVVSEFKKGSLFSVAEFENENIIGSITLRSDGQSDAEAMDIDSGKALFTEYRILVNEREIEEFLTSLYASV</sequence>
<proteinExistence type="predicted"/>
<comment type="caution">
    <text evidence="1">The sequence shown here is derived from an EMBL/GenBank/DDBJ whole genome shotgun (WGS) entry which is preliminary data.</text>
</comment>
<keyword evidence="2" id="KW-1185">Reference proteome</keyword>
<dbReference type="Proteomes" id="UP000245506">
    <property type="component" value="Unassembled WGS sequence"/>
</dbReference>
<dbReference type="EMBL" id="QGKL01000032">
    <property type="protein sequence ID" value="PWQ95666.1"/>
    <property type="molecule type" value="Genomic_DNA"/>
</dbReference>
<accession>A0A317CAW0</accession>
<gene>
    <name evidence="1" type="ORF">DKT75_11570</name>
</gene>
<name>A0A317CAW0_9GAMM</name>
<organism evidence="1 2">
    <name type="scientific">Leucothrix arctica</name>
    <dbReference type="NCBI Taxonomy" id="1481894"/>
    <lineage>
        <taxon>Bacteria</taxon>
        <taxon>Pseudomonadati</taxon>
        <taxon>Pseudomonadota</taxon>
        <taxon>Gammaproteobacteria</taxon>
        <taxon>Thiotrichales</taxon>
        <taxon>Thiotrichaceae</taxon>
        <taxon>Leucothrix</taxon>
    </lineage>
</organism>